<dbReference type="AlphaFoldDB" id="A0A0R1FRS9"/>
<gene>
    <name evidence="1" type="ORF">FD43_GL000452</name>
</gene>
<dbReference type="PATRIC" id="fig|1423768.4.peg.456"/>
<dbReference type="Gene3D" id="1.10.220.80">
    <property type="entry name" value="BH2638-like"/>
    <property type="match status" value="1"/>
</dbReference>
<evidence type="ECO:0000313" key="2">
    <source>
        <dbReference type="Proteomes" id="UP000051794"/>
    </source>
</evidence>
<reference evidence="1 2" key="1">
    <citation type="journal article" date="2015" name="Genome Announc.">
        <title>Expanding the biotechnology potential of lactobacilli through comparative genomics of 213 strains and associated genera.</title>
        <authorList>
            <person name="Sun Z."/>
            <person name="Harris H.M."/>
            <person name="McCann A."/>
            <person name="Guo C."/>
            <person name="Argimon S."/>
            <person name="Zhang W."/>
            <person name="Yang X."/>
            <person name="Jeffery I.B."/>
            <person name="Cooney J.C."/>
            <person name="Kagawa T.F."/>
            <person name="Liu W."/>
            <person name="Song Y."/>
            <person name="Salvetti E."/>
            <person name="Wrobel A."/>
            <person name="Rasinkangas P."/>
            <person name="Parkhill J."/>
            <person name="Rea M.C."/>
            <person name="O'Sullivan O."/>
            <person name="Ritari J."/>
            <person name="Douillard F.P."/>
            <person name="Paul Ross R."/>
            <person name="Yang R."/>
            <person name="Briner A.E."/>
            <person name="Felis G.E."/>
            <person name="de Vos W.M."/>
            <person name="Barrangou R."/>
            <person name="Klaenhammer T.R."/>
            <person name="Caufield P.W."/>
            <person name="Cui Y."/>
            <person name="Zhang H."/>
            <person name="O'Toole P.W."/>
        </authorList>
    </citation>
    <scope>NUCLEOTIDE SEQUENCE [LARGE SCALE GENOMIC DNA]</scope>
    <source>
        <strain evidence="1 2">DSM 12361</strain>
    </source>
</reference>
<dbReference type="EMBL" id="AZCK01000002">
    <property type="protein sequence ID" value="KRK24584.1"/>
    <property type="molecule type" value="Genomic_DNA"/>
</dbReference>
<organism evidence="1 2">
    <name type="scientific">Apilactobacillus kunkeei DSM 12361 = ATCC 700308</name>
    <dbReference type="NCBI Taxonomy" id="1423768"/>
    <lineage>
        <taxon>Bacteria</taxon>
        <taxon>Bacillati</taxon>
        <taxon>Bacillota</taxon>
        <taxon>Bacilli</taxon>
        <taxon>Lactobacillales</taxon>
        <taxon>Lactobacillaceae</taxon>
        <taxon>Apilactobacillus</taxon>
    </lineage>
</organism>
<dbReference type="Pfam" id="PF05256">
    <property type="entry name" value="UPF0223"/>
    <property type="match status" value="1"/>
</dbReference>
<sequence length="93" mass="10992">MIMNNYSYPIFPDWSKEELMDMMALYNAVESAYEDANGVNAEKVVKLYNRFREINPAKMEQKQIDRDFQSISDYSIYRTFQAAAKAKTKNIRM</sequence>
<accession>A0A0R1FRS9</accession>
<dbReference type="SUPFAM" id="SSF158504">
    <property type="entry name" value="BH2638-like"/>
    <property type="match status" value="1"/>
</dbReference>
<dbReference type="InterPro" id="IPR007920">
    <property type="entry name" value="UPF0223"/>
</dbReference>
<dbReference type="Proteomes" id="UP000051794">
    <property type="component" value="Unassembled WGS sequence"/>
</dbReference>
<evidence type="ECO:0000313" key="1">
    <source>
        <dbReference type="EMBL" id="KRK24584.1"/>
    </source>
</evidence>
<protein>
    <submittedName>
        <fullName evidence="1">Uncharacterized protein</fullName>
    </submittedName>
</protein>
<dbReference type="PIRSF" id="PIRSF037260">
    <property type="entry name" value="UPF0223"/>
    <property type="match status" value="1"/>
</dbReference>
<dbReference type="NCBIfam" id="NF003353">
    <property type="entry name" value="PRK04387.1"/>
    <property type="match status" value="1"/>
</dbReference>
<proteinExistence type="predicted"/>
<dbReference type="InterPro" id="IPR023324">
    <property type="entry name" value="BH2638-like_sf"/>
</dbReference>
<name>A0A0R1FRS9_9LACO</name>
<comment type="caution">
    <text evidence="1">The sequence shown here is derived from an EMBL/GenBank/DDBJ whole genome shotgun (WGS) entry which is preliminary data.</text>
</comment>